<feature type="domain" description="PLD phosphodiesterase" evidence="6">
    <location>
        <begin position="357"/>
        <end position="379"/>
    </location>
</feature>
<dbReference type="InterPro" id="IPR015679">
    <property type="entry name" value="PLipase_D_fam"/>
</dbReference>
<feature type="transmembrane region" description="Helical" evidence="5">
    <location>
        <begin position="563"/>
        <end position="592"/>
    </location>
</feature>
<dbReference type="EMBL" id="JAKLTN010000004">
    <property type="protein sequence ID" value="MCG2578754.1"/>
    <property type="molecule type" value="Genomic_DNA"/>
</dbReference>
<dbReference type="PROSITE" id="PS50035">
    <property type="entry name" value="PLD"/>
    <property type="match status" value="2"/>
</dbReference>
<feature type="transmembrane region" description="Helical" evidence="5">
    <location>
        <begin position="649"/>
        <end position="670"/>
    </location>
</feature>
<keyword evidence="5" id="KW-1133">Transmembrane helix</keyword>
<dbReference type="Pfam" id="PF00614">
    <property type="entry name" value="PLDc"/>
    <property type="match status" value="1"/>
</dbReference>
<keyword evidence="5" id="KW-0472">Membrane</keyword>
<dbReference type="Gene3D" id="3.30.870.10">
    <property type="entry name" value="Endonuclease Chain A"/>
    <property type="match status" value="2"/>
</dbReference>
<dbReference type="SUPFAM" id="SSF56024">
    <property type="entry name" value="Phospholipase D/nuclease"/>
    <property type="match status" value="2"/>
</dbReference>
<dbReference type="CDD" id="cd09140">
    <property type="entry name" value="PLDc_vPLD1_2_like_bac_1"/>
    <property type="match status" value="1"/>
</dbReference>
<dbReference type="Pfam" id="PF13091">
    <property type="entry name" value="PLDc_2"/>
    <property type="match status" value="1"/>
</dbReference>
<feature type="transmembrane region" description="Helical" evidence="5">
    <location>
        <begin position="539"/>
        <end position="556"/>
    </location>
</feature>
<evidence type="ECO:0000256" key="3">
    <source>
        <dbReference type="ARBA" id="ARBA00022801"/>
    </source>
</evidence>
<organism evidence="7 8">
    <name type="scientific">Dechloromonas hankyongensis</name>
    <dbReference type="NCBI Taxonomy" id="2908002"/>
    <lineage>
        <taxon>Bacteria</taxon>
        <taxon>Pseudomonadati</taxon>
        <taxon>Pseudomonadota</taxon>
        <taxon>Betaproteobacteria</taxon>
        <taxon>Rhodocyclales</taxon>
        <taxon>Azonexaceae</taxon>
        <taxon>Dechloromonas</taxon>
    </lineage>
</organism>
<keyword evidence="4" id="KW-0443">Lipid metabolism</keyword>
<dbReference type="Proteomes" id="UP001165384">
    <property type="component" value="Unassembled WGS sequence"/>
</dbReference>
<protein>
    <submittedName>
        <fullName evidence="7">VTT domain-containing protein</fullName>
    </submittedName>
</protein>
<feature type="transmembrane region" description="Helical" evidence="5">
    <location>
        <begin position="682"/>
        <end position="703"/>
    </location>
</feature>
<gene>
    <name evidence="7" type="ORF">LZ012_17285</name>
</gene>
<evidence type="ECO:0000256" key="5">
    <source>
        <dbReference type="SAM" id="Phobius"/>
    </source>
</evidence>
<evidence type="ECO:0000256" key="2">
    <source>
        <dbReference type="ARBA" id="ARBA00022737"/>
    </source>
</evidence>
<evidence type="ECO:0000313" key="7">
    <source>
        <dbReference type="EMBL" id="MCG2578754.1"/>
    </source>
</evidence>
<name>A0ABS9K6P4_9RHOO</name>
<sequence>MPTAVNSASPRSLFAPGRNCCAVAHARRVALLIDGEAYFDAFRRAAEQASHAITVLAWDFSSSTRLHFEHGWHGPPARLGDFLNWLAQRRHTLQIRVLDWDYPLVFGTDRELPPVWGFGWQAHHRVEVTYDNTHPVGGSHHQKVVVIDDAMAFVGGFDLTDRRWDTPAHRIDDRRRQAGGSAYPPVHDLMMAVDGDAARAFGELARSRWLAATDEALPPVPPGADPWPSGLAADFVDVDVAIARTLPPGPGRPAVHEVEALYLDMIAAARHSLYIENQYFTAAAIGDALAARLAEPDGPEIIIVLRLLSHGWLEEHTMHLLRTGLIQRLRAADRHHRLFIYYPHIEGLKAGTCLDIHAKLTIVDDEVLRIGSANLCNRSLGLDSECDAAIEAGGQPAVAAVIRQVRNRLLGEHLAQPPERVEQEVRRQGSLHGAIAALAGGRRTLRRFESQPEWPAAVLELARLADPERPFTNGMIESAVPADLAAGEAADWRQGARRVLIALLLVAGLTGLWRFTPLADYLQPERIMAWADAFADRPWAPLAIIVAYTPACLVLFPRPLITLAAIVAFGPLTGAAYGLCGLLLAAFLSYVAGRQLPRHTVRHFTGRRLNRMAETLRRHGLLAVTALRLVPLAPFAVEGLVAGAIHIRLWHFMLGSLLGLLPGTFVTAIFGREIGEALAGHASINVGLIAGLAVALIVLTLLVRRWLLLDSRRSGLPPAS</sequence>
<keyword evidence="3" id="KW-0378">Hydrolase</keyword>
<comment type="caution">
    <text evidence="7">The sequence shown here is derived from an EMBL/GenBank/DDBJ whole genome shotgun (WGS) entry which is preliminary data.</text>
</comment>
<dbReference type="RefSeq" id="WP_275712147.1">
    <property type="nucleotide sequence ID" value="NZ_JAKLTN010000004.1"/>
</dbReference>
<evidence type="ECO:0000259" key="6">
    <source>
        <dbReference type="PROSITE" id="PS50035"/>
    </source>
</evidence>
<dbReference type="SMART" id="SM00155">
    <property type="entry name" value="PLDc"/>
    <property type="match status" value="2"/>
</dbReference>
<evidence type="ECO:0000313" key="8">
    <source>
        <dbReference type="Proteomes" id="UP001165384"/>
    </source>
</evidence>
<reference evidence="7" key="1">
    <citation type="submission" date="2022-01" db="EMBL/GenBank/DDBJ databases">
        <authorList>
            <person name="Jo J.-H."/>
            <person name="Im W.-T."/>
        </authorList>
    </citation>
    <scope>NUCLEOTIDE SEQUENCE</scope>
    <source>
        <strain evidence="7">XY25</strain>
    </source>
</reference>
<dbReference type="PANTHER" id="PTHR18896:SF76">
    <property type="entry name" value="PHOSPHOLIPASE"/>
    <property type="match status" value="1"/>
</dbReference>
<dbReference type="PANTHER" id="PTHR18896">
    <property type="entry name" value="PHOSPHOLIPASE D"/>
    <property type="match status" value="1"/>
</dbReference>
<accession>A0ABS9K6P4</accession>
<evidence type="ECO:0000256" key="4">
    <source>
        <dbReference type="ARBA" id="ARBA00023098"/>
    </source>
</evidence>
<dbReference type="InterPro" id="IPR032816">
    <property type="entry name" value="VTT_dom"/>
</dbReference>
<keyword evidence="2" id="KW-0677">Repeat</keyword>
<feature type="domain" description="PLD phosphodiesterase" evidence="6">
    <location>
        <begin position="136"/>
        <end position="163"/>
    </location>
</feature>
<feature type="transmembrane region" description="Helical" evidence="5">
    <location>
        <begin position="499"/>
        <end position="519"/>
    </location>
</feature>
<dbReference type="InterPro" id="IPR025202">
    <property type="entry name" value="PLD-like_dom"/>
</dbReference>
<dbReference type="Pfam" id="PF09335">
    <property type="entry name" value="VTT_dom"/>
    <property type="match status" value="1"/>
</dbReference>
<dbReference type="InterPro" id="IPR001736">
    <property type="entry name" value="PLipase_D/transphosphatidylase"/>
</dbReference>
<comment type="catalytic activity">
    <reaction evidence="1">
        <text>a 1,2-diacyl-sn-glycero-3-phosphocholine + H2O = a 1,2-diacyl-sn-glycero-3-phosphate + choline + H(+)</text>
        <dbReference type="Rhea" id="RHEA:14445"/>
        <dbReference type="ChEBI" id="CHEBI:15354"/>
        <dbReference type="ChEBI" id="CHEBI:15377"/>
        <dbReference type="ChEBI" id="CHEBI:15378"/>
        <dbReference type="ChEBI" id="CHEBI:57643"/>
        <dbReference type="ChEBI" id="CHEBI:58608"/>
        <dbReference type="EC" id="3.1.4.4"/>
    </reaction>
</comment>
<keyword evidence="8" id="KW-1185">Reference proteome</keyword>
<keyword evidence="5" id="KW-0812">Transmembrane</keyword>
<dbReference type="CDD" id="cd09143">
    <property type="entry name" value="PLDc_vPLD1_2_like_bac_2"/>
    <property type="match status" value="1"/>
</dbReference>
<evidence type="ECO:0000256" key="1">
    <source>
        <dbReference type="ARBA" id="ARBA00000798"/>
    </source>
</evidence>
<proteinExistence type="predicted"/>